<reference evidence="7" key="1">
    <citation type="submission" date="2020-09" db="EMBL/GenBank/DDBJ databases">
        <title>Parvovirus dark matter in the feces of wild birds.</title>
        <authorList>
            <person name="Dai Z."/>
            <person name="Yang S."/>
            <person name="Zhang W."/>
        </authorList>
    </citation>
    <scope>NUCLEOTIDE SEQUENCE</scope>
    <source>
        <strain evidence="7">Trb102par018</strain>
    </source>
</reference>
<name>A0A8A4XEL5_9VIRU</name>
<keyword evidence="3" id="KW-0167">Capsid protein</keyword>
<evidence type="ECO:0000256" key="4">
    <source>
        <dbReference type="ARBA" id="ARBA00022844"/>
    </source>
</evidence>
<sequence length="661" mass="72376">MPVIPFHKYIGPGNTLNEGDPVDFDDYLAQQHDQAYENANSESDIQEADRHTANDFLSHFVEGNYHSGLGALGLGLKSQVEKYTGVLYGMPNKNREHPYAKNLGVRGAPSTSQNSQVSLSGDEGEAQPSHTVEAQVHAPADGQNTRSDRIRVHSNIGVATPNKKQTLKDYWSNFDDIGEMNNMDTGDVTTQGSIREPRMVGGTKAGSGPGMGSAGMGALGAPSTIDCPRQAGTPFKTTLHQSYRFMVPACLTTQQIISISTTGAVGSAAAKSLWAHRYKIGSSLAINMDNIYQYMDASTYTKLIGQTTSVGVEGAKLEVWSLGVRAPYSTNTSNIEVANANLQAQIMDLSPIQHDYPLVYSDTQVDDTKSKMIGNTYQHTTTTSASSTFTNISARMETRAIRQRCIIDDYYYAFGPASDPLFNEFDVRPSDPNICQYIRKSVNGSNLLGKAFEHHYNISGILHSAHGTQRQTPQNAGNNLTASQSDNNATGILQYNLPLDANDKPSTNNDSNAGYDFQQGTVEYTLATLRGLLKHNHKFHNGDERHFIAAMYNIRNVVNDVEADTGTTAYNSIVDMNWEIILNFSLNVNGMWLTPLYYNVINSETGFRNRRLLIRDAGDNNNNEQCTYVTTNHDAYPNVPHIASHTLRAQGGAASLPNNTL</sequence>
<evidence type="ECO:0000313" key="7">
    <source>
        <dbReference type="EMBL" id="QTE04119.1"/>
    </source>
</evidence>
<accession>A0A8A4XEL5</accession>
<dbReference type="GO" id="GO:0039615">
    <property type="term" value="C:T=1 icosahedral viral capsid"/>
    <property type="evidence" value="ECO:0007669"/>
    <property type="project" value="UniProtKB-KW"/>
</dbReference>
<dbReference type="SUPFAM" id="SSF88645">
    <property type="entry name" value="ssDNA viruses"/>
    <property type="match status" value="1"/>
</dbReference>
<evidence type="ECO:0000256" key="5">
    <source>
        <dbReference type="SAM" id="MobiDB-lite"/>
    </source>
</evidence>
<feature type="region of interest" description="Disordered" evidence="5">
    <location>
        <begin position="466"/>
        <end position="485"/>
    </location>
</feature>
<keyword evidence="2" id="KW-1140">T=1 icosahedral capsid protein</keyword>
<dbReference type="InterPro" id="IPR013607">
    <property type="entry name" value="Phospholipase_A2-like"/>
</dbReference>
<evidence type="ECO:0000256" key="3">
    <source>
        <dbReference type="ARBA" id="ARBA00022561"/>
    </source>
</evidence>
<keyword evidence="4" id="KW-0946">Virion</keyword>
<dbReference type="Pfam" id="PF08398">
    <property type="entry name" value="Phospholip_A2_4"/>
    <property type="match status" value="1"/>
</dbReference>
<evidence type="ECO:0000256" key="2">
    <source>
        <dbReference type="ARBA" id="ARBA00022431"/>
    </source>
</evidence>
<evidence type="ECO:0000259" key="6">
    <source>
        <dbReference type="Pfam" id="PF08398"/>
    </source>
</evidence>
<feature type="domain" description="Phospholipase A2-like" evidence="6">
    <location>
        <begin position="4"/>
        <end position="41"/>
    </location>
</feature>
<evidence type="ECO:0000256" key="1">
    <source>
        <dbReference type="ARBA" id="ARBA00004328"/>
    </source>
</evidence>
<feature type="compositionally biased region" description="Polar residues" evidence="5">
    <location>
        <begin position="109"/>
        <end position="119"/>
    </location>
</feature>
<comment type="subcellular location">
    <subcellularLocation>
        <location evidence="1">Virion</location>
    </subcellularLocation>
</comment>
<proteinExistence type="predicted"/>
<dbReference type="EMBL" id="MW046631">
    <property type="protein sequence ID" value="QTE04119.1"/>
    <property type="molecule type" value="Genomic_DNA"/>
</dbReference>
<dbReference type="InterPro" id="IPR016184">
    <property type="entry name" value="Capsid/spike_ssDNA_virus"/>
</dbReference>
<protein>
    <submittedName>
        <fullName evidence="7">Capsid protein</fullName>
    </submittedName>
</protein>
<feature type="region of interest" description="Disordered" evidence="5">
    <location>
        <begin position="102"/>
        <end position="131"/>
    </location>
</feature>
<dbReference type="GO" id="GO:0005198">
    <property type="term" value="F:structural molecule activity"/>
    <property type="evidence" value="ECO:0007669"/>
    <property type="project" value="InterPro"/>
</dbReference>
<organism evidence="7">
    <name type="scientific">Emberiza tristrami parvoviridae sp</name>
    <dbReference type="NCBI Taxonomy" id="2794479"/>
    <lineage>
        <taxon>Viruses</taxon>
        <taxon>Monodnaviria</taxon>
        <taxon>Shotokuvirae</taxon>
        <taxon>Cossaviricota</taxon>
        <taxon>Quintoviricetes</taxon>
        <taxon>Piccovirales</taxon>
        <taxon>Parvoviridae</taxon>
    </lineage>
</organism>